<keyword evidence="4" id="KW-1185">Reference proteome</keyword>
<dbReference type="Proteomes" id="UP000663828">
    <property type="component" value="Unassembled WGS sequence"/>
</dbReference>
<evidence type="ECO:0000259" key="1">
    <source>
        <dbReference type="PROSITE" id="PS50097"/>
    </source>
</evidence>
<dbReference type="InterPro" id="IPR011333">
    <property type="entry name" value="SKP1/BTB/POZ_sf"/>
</dbReference>
<dbReference type="EMBL" id="CAJNOJ010000035">
    <property type="protein sequence ID" value="CAF0908114.1"/>
    <property type="molecule type" value="Genomic_DNA"/>
</dbReference>
<dbReference type="Gene3D" id="3.30.710.10">
    <property type="entry name" value="Potassium Channel Kv1.1, Chain A"/>
    <property type="match status" value="1"/>
</dbReference>
<dbReference type="OrthoDB" id="6088040at2759"/>
<evidence type="ECO:0000313" key="4">
    <source>
        <dbReference type="Proteomes" id="UP000663828"/>
    </source>
</evidence>
<evidence type="ECO:0000313" key="5">
    <source>
        <dbReference type="Proteomes" id="UP000663852"/>
    </source>
</evidence>
<dbReference type="InterPro" id="IPR000210">
    <property type="entry name" value="BTB/POZ_dom"/>
</dbReference>
<reference evidence="2" key="1">
    <citation type="submission" date="2021-02" db="EMBL/GenBank/DDBJ databases">
        <authorList>
            <person name="Nowell W R."/>
        </authorList>
    </citation>
    <scope>NUCLEOTIDE SEQUENCE</scope>
</reference>
<name>A0A814A3U2_ADIRI</name>
<accession>A0A814A3U2</accession>
<dbReference type="SUPFAM" id="SSF54695">
    <property type="entry name" value="POZ domain"/>
    <property type="match status" value="1"/>
</dbReference>
<gene>
    <name evidence="2" type="ORF">EDS130_LOCUS10126</name>
    <name evidence="3" type="ORF">XAT740_LOCUS47849</name>
</gene>
<dbReference type="PROSITE" id="PS50097">
    <property type="entry name" value="BTB"/>
    <property type="match status" value="1"/>
</dbReference>
<dbReference type="Pfam" id="PF00651">
    <property type="entry name" value="BTB"/>
    <property type="match status" value="1"/>
</dbReference>
<dbReference type="EMBL" id="CAJNOR010006726">
    <property type="protein sequence ID" value="CAF1602238.1"/>
    <property type="molecule type" value="Genomic_DNA"/>
</dbReference>
<dbReference type="Proteomes" id="UP000663852">
    <property type="component" value="Unassembled WGS sequence"/>
</dbReference>
<evidence type="ECO:0000313" key="2">
    <source>
        <dbReference type="EMBL" id="CAF0908114.1"/>
    </source>
</evidence>
<sequence>MDYFHQSNEFSDVKISFKNETDVILYANKAILSEASPIIKAFLAIEPDSTFIIDEDDEQSSITSTDMIELLKFIYPQFTIKITEQNINGLIHLSEKYLIETLRNECKKYIHTWLNDLELTTVDEKKECVPRHILYKDGTRKHIASEIAKLTPEQTNRIRTLSISCKIYFKSLFISGTLCTWLHEYLSRDEILSSSILNILKHASTDDLERNEIFLQMIDREKTHIYKVISEYLEYQTSPDKDSSRVIHHKQSSSLMFASGDN</sequence>
<comment type="caution">
    <text evidence="2">The sequence shown here is derived from an EMBL/GenBank/DDBJ whole genome shotgun (WGS) entry which is preliminary data.</text>
</comment>
<dbReference type="AlphaFoldDB" id="A0A814A3U2"/>
<evidence type="ECO:0000313" key="3">
    <source>
        <dbReference type="EMBL" id="CAF1602238.1"/>
    </source>
</evidence>
<feature type="domain" description="BTB" evidence="1">
    <location>
        <begin position="11"/>
        <end position="75"/>
    </location>
</feature>
<proteinExistence type="predicted"/>
<dbReference type="SMART" id="SM00225">
    <property type="entry name" value="BTB"/>
    <property type="match status" value="1"/>
</dbReference>
<organism evidence="2 5">
    <name type="scientific">Adineta ricciae</name>
    <name type="common">Rotifer</name>
    <dbReference type="NCBI Taxonomy" id="249248"/>
    <lineage>
        <taxon>Eukaryota</taxon>
        <taxon>Metazoa</taxon>
        <taxon>Spiralia</taxon>
        <taxon>Gnathifera</taxon>
        <taxon>Rotifera</taxon>
        <taxon>Eurotatoria</taxon>
        <taxon>Bdelloidea</taxon>
        <taxon>Adinetida</taxon>
        <taxon>Adinetidae</taxon>
        <taxon>Adineta</taxon>
    </lineage>
</organism>
<protein>
    <recommendedName>
        <fullName evidence="1">BTB domain-containing protein</fullName>
    </recommendedName>
</protein>